<accession>A0A2U2PLZ6</accession>
<dbReference type="Gene3D" id="3.40.30.10">
    <property type="entry name" value="Glutaredoxin"/>
    <property type="match status" value="1"/>
</dbReference>
<dbReference type="SUPFAM" id="SSF52833">
    <property type="entry name" value="Thioredoxin-like"/>
    <property type="match status" value="1"/>
</dbReference>
<evidence type="ECO:0000259" key="1">
    <source>
        <dbReference type="PROSITE" id="PS51352"/>
    </source>
</evidence>
<sequence length="203" mass="22866">MFSFISKANSYTQSLHAPVSLQSENPISDTPLKEGDLAPDFTFSANNWLGLIPNVTSVRDIKLRDLYQKPLVVVFYSVYWNGYGINFLKRIEKLQQSIEETANILIVTPEPPRKLLKAFNGYDFTFNFYHDPDQLLAEKFGVFSEEKPTWNLFSGIDTNIPLLSAYVISSAGQISFSHIEDFSGNLPESDLLTAVNEEGRLAS</sequence>
<dbReference type="Proteomes" id="UP000245647">
    <property type="component" value="Unassembled WGS sequence"/>
</dbReference>
<dbReference type="InterPro" id="IPR000866">
    <property type="entry name" value="AhpC/TSA"/>
</dbReference>
<protein>
    <recommendedName>
        <fullName evidence="1">Thioredoxin domain-containing protein</fullName>
    </recommendedName>
</protein>
<keyword evidence="3" id="KW-1185">Reference proteome</keyword>
<feature type="domain" description="Thioredoxin" evidence="1">
    <location>
        <begin position="32"/>
        <end position="200"/>
    </location>
</feature>
<evidence type="ECO:0000313" key="3">
    <source>
        <dbReference type="Proteomes" id="UP000245647"/>
    </source>
</evidence>
<dbReference type="Pfam" id="PF00578">
    <property type="entry name" value="AhpC-TSA"/>
    <property type="match status" value="1"/>
</dbReference>
<gene>
    <name evidence="2" type="ORF">DDR33_00730</name>
</gene>
<organism evidence="2 3">
    <name type="scientific">Pararcticibacter amylolyticus</name>
    <dbReference type="NCBI Taxonomy" id="2173175"/>
    <lineage>
        <taxon>Bacteria</taxon>
        <taxon>Pseudomonadati</taxon>
        <taxon>Bacteroidota</taxon>
        <taxon>Sphingobacteriia</taxon>
        <taxon>Sphingobacteriales</taxon>
        <taxon>Sphingobacteriaceae</taxon>
        <taxon>Pararcticibacter</taxon>
    </lineage>
</organism>
<dbReference type="OrthoDB" id="645652at2"/>
<dbReference type="InterPro" id="IPR036249">
    <property type="entry name" value="Thioredoxin-like_sf"/>
</dbReference>
<dbReference type="EMBL" id="QEAS01000001">
    <property type="protein sequence ID" value="PWG82426.1"/>
    <property type="molecule type" value="Genomic_DNA"/>
</dbReference>
<evidence type="ECO:0000313" key="2">
    <source>
        <dbReference type="EMBL" id="PWG82426.1"/>
    </source>
</evidence>
<reference evidence="2 3" key="1">
    <citation type="submission" date="2018-04" db="EMBL/GenBank/DDBJ databases">
        <title>Pedobacter chongqingensis sp. nov., isolated from a rottenly hemp rope.</title>
        <authorList>
            <person name="Cai Y."/>
        </authorList>
    </citation>
    <scope>NUCLEOTIDE SEQUENCE [LARGE SCALE GENOMIC DNA]</scope>
    <source>
        <strain evidence="2 3">FJ4-8</strain>
    </source>
</reference>
<dbReference type="GO" id="GO:0016209">
    <property type="term" value="F:antioxidant activity"/>
    <property type="evidence" value="ECO:0007669"/>
    <property type="project" value="InterPro"/>
</dbReference>
<dbReference type="RefSeq" id="WP_109413845.1">
    <property type="nucleotide sequence ID" value="NZ_QEAS01000001.1"/>
</dbReference>
<proteinExistence type="predicted"/>
<dbReference type="InterPro" id="IPR013766">
    <property type="entry name" value="Thioredoxin_domain"/>
</dbReference>
<comment type="caution">
    <text evidence="2">The sequence shown here is derived from an EMBL/GenBank/DDBJ whole genome shotgun (WGS) entry which is preliminary data.</text>
</comment>
<dbReference type="GO" id="GO:0016491">
    <property type="term" value="F:oxidoreductase activity"/>
    <property type="evidence" value="ECO:0007669"/>
    <property type="project" value="InterPro"/>
</dbReference>
<dbReference type="AlphaFoldDB" id="A0A2U2PLZ6"/>
<name>A0A2U2PLZ6_9SPHI</name>
<dbReference type="PROSITE" id="PS51352">
    <property type="entry name" value="THIOREDOXIN_2"/>
    <property type="match status" value="1"/>
</dbReference>